<keyword evidence="5" id="KW-1185">Reference proteome</keyword>
<dbReference type="PANTHER" id="PTHR37302">
    <property type="entry name" value="SLR1116 PROTEIN"/>
    <property type="match status" value="1"/>
</dbReference>
<gene>
    <name evidence="4" type="ORF">AUC31_05250</name>
</gene>
<evidence type="ECO:0000256" key="2">
    <source>
        <dbReference type="ARBA" id="ARBA00022723"/>
    </source>
</evidence>
<evidence type="ECO:0000313" key="4">
    <source>
        <dbReference type="EMBL" id="ALS74665.1"/>
    </source>
</evidence>
<feature type="binding site" evidence="3">
    <location>
        <position position="132"/>
    </location>
    <ligand>
        <name>a divalent metal cation</name>
        <dbReference type="ChEBI" id="CHEBI:60240"/>
    </ligand>
</feature>
<evidence type="ECO:0000256" key="1">
    <source>
        <dbReference type="ARBA" id="ARBA00008635"/>
    </source>
</evidence>
<evidence type="ECO:0008006" key="6">
    <source>
        <dbReference type="Google" id="ProtNLM"/>
    </source>
</evidence>
<evidence type="ECO:0000256" key="3">
    <source>
        <dbReference type="PIRSR" id="PIRSR607837-1"/>
    </source>
</evidence>
<dbReference type="Proteomes" id="UP000067683">
    <property type="component" value="Chromosome"/>
</dbReference>
<dbReference type="Pfam" id="PF05163">
    <property type="entry name" value="DinB"/>
    <property type="match status" value="1"/>
</dbReference>
<dbReference type="PANTHER" id="PTHR37302:SF3">
    <property type="entry name" value="DAMAGE-INDUCIBLE PROTEIN DINB"/>
    <property type="match status" value="1"/>
</dbReference>
<protein>
    <recommendedName>
        <fullName evidence="6">Damage-inducible protein DinB</fullName>
    </recommendedName>
</protein>
<sequence>MDPEKLFAYHQWATQKVLQLVEDSGEEYYTRAGQNSFPSIRETVAHVIGVEKMWFKRMNGVKSPEFEHFDVDTVEKAKNALLLLHAEMELYFASLSEESWQEELNYRNMKGDEFRHSREEMLFTVVNHASYHRGQITSLLRQFGKAGIPLDYIYFQKENR</sequence>
<feature type="binding site" evidence="3">
    <location>
        <position position="128"/>
    </location>
    <ligand>
        <name>a divalent metal cation</name>
        <dbReference type="ChEBI" id="CHEBI:60240"/>
    </ligand>
</feature>
<dbReference type="RefSeq" id="WP_058381372.1">
    <property type="nucleotide sequence ID" value="NZ_CP013659.2"/>
</dbReference>
<dbReference type="EMBL" id="CP013659">
    <property type="protein sequence ID" value="ALS74665.1"/>
    <property type="molecule type" value="Genomic_DNA"/>
</dbReference>
<dbReference type="GO" id="GO:0046872">
    <property type="term" value="F:metal ion binding"/>
    <property type="evidence" value="ECO:0007669"/>
    <property type="project" value="UniProtKB-KW"/>
</dbReference>
<dbReference type="SUPFAM" id="SSF109854">
    <property type="entry name" value="DinB/YfiT-like putative metalloenzymes"/>
    <property type="match status" value="1"/>
</dbReference>
<dbReference type="Gene3D" id="1.20.120.450">
    <property type="entry name" value="dinb family like domain"/>
    <property type="match status" value="1"/>
</dbReference>
<name>A0A0U2N472_9BACL</name>
<dbReference type="OrthoDB" id="9811413at2"/>
<reference evidence="4" key="1">
    <citation type="submission" date="2016-01" db="EMBL/GenBank/DDBJ databases">
        <title>Complete genome of Planococcus rifietoensis type strain M8.</title>
        <authorList>
            <person name="See-Too W.S."/>
        </authorList>
    </citation>
    <scope>NUCLEOTIDE SEQUENCE [LARGE SCALE GENOMIC DNA]</scope>
    <source>
        <strain evidence="4">M8</strain>
    </source>
</reference>
<dbReference type="STRING" id="200991.AUC31_05250"/>
<dbReference type="InterPro" id="IPR034660">
    <property type="entry name" value="DinB/YfiT-like"/>
</dbReference>
<comment type="similarity">
    <text evidence="1">Belongs to the DinB family.</text>
</comment>
<dbReference type="InterPro" id="IPR007837">
    <property type="entry name" value="DinB"/>
</dbReference>
<organism evidence="4 5">
    <name type="scientific">Planococcus rifietoensis</name>
    <dbReference type="NCBI Taxonomy" id="200991"/>
    <lineage>
        <taxon>Bacteria</taxon>
        <taxon>Bacillati</taxon>
        <taxon>Bacillota</taxon>
        <taxon>Bacilli</taxon>
        <taxon>Bacillales</taxon>
        <taxon>Caryophanaceae</taxon>
        <taxon>Planococcus</taxon>
    </lineage>
</organism>
<proteinExistence type="inferred from homology"/>
<evidence type="ECO:0000313" key="5">
    <source>
        <dbReference type="Proteomes" id="UP000067683"/>
    </source>
</evidence>
<keyword evidence="2 3" id="KW-0479">Metal-binding</keyword>
<feature type="binding site" evidence="3">
    <location>
        <position position="46"/>
    </location>
    <ligand>
        <name>a divalent metal cation</name>
        <dbReference type="ChEBI" id="CHEBI:60240"/>
    </ligand>
</feature>
<accession>A0A0U2N472</accession>
<dbReference type="AlphaFoldDB" id="A0A0U2N472"/>
<dbReference type="KEGG" id="prt:AUC31_05250"/>